<dbReference type="InterPro" id="IPR021527">
    <property type="entry name" value="DUF2795"/>
</dbReference>
<proteinExistence type="predicted"/>
<evidence type="ECO:0000313" key="2">
    <source>
        <dbReference type="EMBL" id="NLK33633.1"/>
    </source>
</evidence>
<accession>A0A660HVV5</accession>
<dbReference type="Pfam" id="PF11387">
    <property type="entry name" value="DUF2795"/>
    <property type="match status" value="1"/>
</dbReference>
<sequence length="86" mass="10039">MLTLENIPNREYSSSDDVVNEFEGFQRAIEVFHTRKYPASKQELINEARNLHVRNVIIKALEACPDKEYSSPTEVINECRTRLQSR</sequence>
<evidence type="ECO:0000313" key="1">
    <source>
        <dbReference type="EMBL" id="AYK16427.1"/>
    </source>
</evidence>
<reference evidence="1 3" key="1">
    <citation type="journal article" date="2016" name="Int. J. Syst. Evol. Microbiol.">
        <title>Methanosarcina flavescens sp. nov., a methanogenic archaeon isolated from a full-scale anaerobic digester.</title>
        <authorList>
            <person name="Kern T."/>
            <person name="Fischer M.A."/>
            <person name="Deppenmeier U."/>
            <person name="Schmitz R.A."/>
            <person name="Rother M."/>
        </authorList>
    </citation>
    <scope>NUCLEOTIDE SEQUENCE [LARGE SCALE GENOMIC DNA]</scope>
    <source>
        <strain evidence="1 3">E03.2</strain>
    </source>
</reference>
<dbReference type="AlphaFoldDB" id="A0A660HVV5"/>
<reference evidence="2 4" key="3">
    <citation type="journal article" date="2020" name="Biotechnol. Biofuels">
        <title>New insights from the biogas microbiome by comprehensive genome-resolved metagenomics of nearly 1600 species originating from multiple anaerobic digesters.</title>
        <authorList>
            <person name="Campanaro S."/>
            <person name="Treu L."/>
            <person name="Rodriguez-R L.M."/>
            <person name="Kovalovszki A."/>
            <person name="Ziels R.M."/>
            <person name="Maus I."/>
            <person name="Zhu X."/>
            <person name="Kougias P.G."/>
            <person name="Basile A."/>
            <person name="Luo G."/>
            <person name="Schluter A."/>
            <person name="Konstantinidis K.T."/>
            <person name="Angelidaki I."/>
        </authorList>
    </citation>
    <scope>NUCLEOTIDE SEQUENCE [LARGE SCALE GENOMIC DNA]</scope>
    <source>
        <strain evidence="2">AS22ysBPME_46</strain>
    </source>
</reference>
<reference evidence="1" key="2">
    <citation type="submission" date="2018-10" db="EMBL/GenBank/DDBJ databases">
        <authorList>
            <person name="Fischer M.A."/>
            <person name="Kern T."/>
            <person name="Deppenmeier U."/>
            <person name="Schmitz R.A."/>
            <person name="Rother M."/>
        </authorList>
    </citation>
    <scope>NUCLEOTIDE SEQUENCE</scope>
    <source>
        <strain evidence="1">E03.2</strain>
    </source>
</reference>
<dbReference type="Proteomes" id="UP000585579">
    <property type="component" value="Unassembled WGS sequence"/>
</dbReference>
<protein>
    <submittedName>
        <fullName evidence="1">DUF2795 domain-containing protein</fullName>
    </submittedName>
</protein>
<dbReference type="KEGG" id="mfz:AOB57_010765"/>
<dbReference type="Proteomes" id="UP000053087">
    <property type="component" value="Chromosome"/>
</dbReference>
<dbReference type="EMBL" id="CP032683">
    <property type="protein sequence ID" value="AYK16427.1"/>
    <property type="molecule type" value="Genomic_DNA"/>
</dbReference>
<dbReference type="OrthoDB" id="107337at2157"/>
<name>A0A660HVV5_9EURY</name>
<dbReference type="EMBL" id="JAAYQL010000077">
    <property type="protein sequence ID" value="NLK33633.1"/>
    <property type="molecule type" value="Genomic_DNA"/>
</dbReference>
<keyword evidence="3" id="KW-1185">Reference proteome</keyword>
<evidence type="ECO:0000313" key="3">
    <source>
        <dbReference type="Proteomes" id="UP000053087"/>
    </source>
</evidence>
<gene>
    <name evidence="1" type="ORF">AOB57_010765</name>
    <name evidence="2" type="ORF">GX302_12675</name>
</gene>
<evidence type="ECO:0000313" key="4">
    <source>
        <dbReference type="Proteomes" id="UP000585579"/>
    </source>
</evidence>
<organism evidence="1 3">
    <name type="scientific">Methanosarcina flavescens</name>
    <dbReference type="NCBI Taxonomy" id="1715806"/>
    <lineage>
        <taxon>Archaea</taxon>
        <taxon>Methanobacteriati</taxon>
        <taxon>Methanobacteriota</taxon>
        <taxon>Stenosarchaea group</taxon>
        <taxon>Methanomicrobia</taxon>
        <taxon>Methanosarcinales</taxon>
        <taxon>Methanosarcinaceae</taxon>
        <taxon>Methanosarcina</taxon>
    </lineage>
</organism>